<feature type="domain" description="Aromatic amino acid beta-eliminating lyase/threonine aldolase" evidence="6">
    <location>
        <begin position="6"/>
        <end position="291"/>
    </location>
</feature>
<dbReference type="AlphaFoldDB" id="A0A501WG60"/>
<dbReference type="Gene3D" id="3.90.1150.10">
    <property type="entry name" value="Aspartate Aminotransferase, domain 1"/>
    <property type="match status" value="1"/>
</dbReference>
<reference evidence="7 8" key="1">
    <citation type="submission" date="2019-06" db="EMBL/GenBank/DDBJ databases">
        <title>A novel bacterium of genus Pontibacter, isolated from marine sediment.</title>
        <authorList>
            <person name="Huang H."/>
            <person name="Mo K."/>
            <person name="Hu Y."/>
        </authorList>
    </citation>
    <scope>NUCLEOTIDE SEQUENCE [LARGE SCALE GENOMIC DNA]</scope>
    <source>
        <strain evidence="7 8">HB172049</strain>
    </source>
</reference>
<feature type="modified residue" description="N6-(pyridoxal phosphate)lysine" evidence="5">
    <location>
        <position position="203"/>
    </location>
</feature>
<dbReference type="OrthoDB" id="9774495at2"/>
<dbReference type="RefSeq" id="WP_140618897.1">
    <property type="nucleotide sequence ID" value="NZ_VFRQ01000001.1"/>
</dbReference>
<evidence type="ECO:0000256" key="4">
    <source>
        <dbReference type="ARBA" id="ARBA00023239"/>
    </source>
</evidence>
<dbReference type="CDD" id="cd06502">
    <property type="entry name" value="TA_like"/>
    <property type="match status" value="1"/>
</dbReference>
<comment type="caution">
    <text evidence="7">The sequence shown here is derived from an EMBL/GenBank/DDBJ whole genome shotgun (WGS) entry which is preliminary data.</text>
</comment>
<dbReference type="InterPro" id="IPR015424">
    <property type="entry name" value="PyrdxlP-dep_Trfase"/>
</dbReference>
<protein>
    <submittedName>
        <fullName evidence="7">Aminotransferase class I/II-fold pyridoxal phosphate-dependent enzyme</fullName>
    </submittedName>
</protein>
<evidence type="ECO:0000313" key="7">
    <source>
        <dbReference type="EMBL" id="TPE46151.1"/>
    </source>
</evidence>
<dbReference type="InterPro" id="IPR001597">
    <property type="entry name" value="ArAA_b-elim_lyase/Thr_aldolase"/>
</dbReference>
<dbReference type="GO" id="GO:0006545">
    <property type="term" value="P:glycine biosynthetic process"/>
    <property type="evidence" value="ECO:0007669"/>
    <property type="project" value="TreeGrafter"/>
</dbReference>
<dbReference type="FunFam" id="3.40.640.10:FF:000030">
    <property type="entry name" value="Low-specificity L-threonine aldolase"/>
    <property type="match status" value="1"/>
</dbReference>
<keyword evidence="3" id="KW-0663">Pyridoxal phosphate</keyword>
<dbReference type="Pfam" id="PF01212">
    <property type="entry name" value="Beta_elim_lyase"/>
    <property type="match status" value="1"/>
</dbReference>
<dbReference type="NCBIfam" id="NF041359">
    <property type="entry name" value="GntG_guanitoxin"/>
    <property type="match status" value="1"/>
</dbReference>
<name>A0A501WG60_9BACT</name>
<dbReference type="Gene3D" id="3.40.640.10">
    <property type="entry name" value="Type I PLP-dependent aspartate aminotransferase-like (Major domain)"/>
    <property type="match status" value="1"/>
</dbReference>
<evidence type="ECO:0000256" key="5">
    <source>
        <dbReference type="PIRSR" id="PIRSR017617-1"/>
    </source>
</evidence>
<dbReference type="InterPro" id="IPR015421">
    <property type="entry name" value="PyrdxlP-dep_Trfase_major"/>
</dbReference>
<gene>
    <name evidence="7" type="ORF">FJM65_02050</name>
</gene>
<evidence type="ECO:0000256" key="1">
    <source>
        <dbReference type="ARBA" id="ARBA00001933"/>
    </source>
</evidence>
<keyword evidence="8" id="KW-1185">Reference proteome</keyword>
<keyword evidence="7" id="KW-0808">Transferase</keyword>
<dbReference type="GO" id="GO:0008732">
    <property type="term" value="F:L-allo-threonine aldolase activity"/>
    <property type="evidence" value="ECO:0007669"/>
    <property type="project" value="TreeGrafter"/>
</dbReference>
<evidence type="ECO:0000313" key="8">
    <source>
        <dbReference type="Proteomes" id="UP000316727"/>
    </source>
</evidence>
<comment type="cofactor">
    <cofactor evidence="1">
        <name>pyridoxal 5'-phosphate</name>
        <dbReference type="ChEBI" id="CHEBI:597326"/>
    </cofactor>
</comment>
<organism evidence="7 8">
    <name type="scientific">Pontibacter mangrovi</name>
    <dbReference type="NCBI Taxonomy" id="2589816"/>
    <lineage>
        <taxon>Bacteria</taxon>
        <taxon>Pseudomonadati</taxon>
        <taxon>Bacteroidota</taxon>
        <taxon>Cytophagia</taxon>
        <taxon>Cytophagales</taxon>
        <taxon>Hymenobacteraceae</taxon>
        <taxon>Pontibacter</taxon>
    </lineage>
</organism>
<comment type="similarity">
    <text evidence="2">Belongs to the threonine aldolase family.</text>
</comment>
<sequence>MIQTIDLRSDTVTKPTPEMLQAMFAAPVGDDVYGEDPTVNALEAKAAAMFGLEAGLFCPSGTMTNQIAIKVHTQPLTEVICDVTAHIHQYEGGGIAFNAAASTALVHGERGKMLPQQVEANIRPLDNVHFPETRLVALENSCNKGGGSFYTLEEIAAISQVCKRHRLALHLDGARVFNALAASGDAAKDYGLYFDSISVCLSKGLGAPVGSVLLGSQDFIKRARRVRKVLGGGMRQAGFLAAAGIYALDNHLERLHEDHRRAKELEQALLQTNYVAYVMPVETNIVIFKLNERTTDAAFIQALAKYNIIASSFGPQMIRFVTHLDITEEMHQHLLQVLASLGKEKVKA</sequence>
<proteinExistence type="inferred from homology"/>
<dbReference type="Proteomes" id="UP000316727">
    <property type="component" value="Unassembled WGS sequence"/>
</dbReference>
<dbReference type="PIRSF" id="PIRSF017617">
    <property type="entry name" value="Thr_aldolase"/>
    <property type="match status" value="1"/>
</dbReference>
<keyword evidence="4" id="KW-0456">Lyase</keyword>
<dbReference type="GO" id="GO:0005829">
    <property type="term" value="C:cytosol"/>
    <property type="evidence" value="ECO:0007669"/>
    <property type="project" value="TreeGrafter"/>
</dbReference>
<dbReference type="EMBL" id="VFRQ01000001">
    <property type="protein sequence ID" value="TPE46151.1"/>
    <property type="molecule type" value="Genomic_DNA"/>
</dbReference>
<accession>A0A501WG60</accession>
<dbReference type="PANTHER" id="PTHR48097">
    <property type="entry name" value="L-THREONINE ALDOLASE-RELATED"/>
    <property type="match status" value="1"/>
</dbReference>
<dbReference type="GO" id="GO:0008483">
    <property type="term" value="F:transaminase activity"/>
    <property type="evidence" value="ECO:0007669"/>
    <property type="project" value="UniProtKB-KW"/>
</dbReference>
<keyword evidence="7" id="KW-0032">Aminotransferase</keyword>
<dbReference type="PANTHER" id="PTHR48097:SF9">
    <property type="entry name" value="L-THREONINE ALDOLASE"/>
    <property type="match status" value="1"/>
</dbReference>
<evidence type="ECO:0000256" key="2">
    <source>
        <dbReference type="ARBA" id="ARBA00006966"/>
    </source>
</evidence>
<dbReference type="SUPFAM" id="SSF53383">
    <property type="entry name" value="PLP-dependent transferases"/>
    <property type="match status" value="1"/>
</dbReference>
<dbReference type="InterPro" id="IPR015422">
    <property type="entry name" value="PyrdxlP-dep_Trfase_small"/>
</dbReference>
<evidence type="ECO:0000256" key="3">
    <source>
        <dbReference type="ARBA" id="ARBA00022898"/>
    </source>
</evidence>
<evidence type="ECO:0000259" key="6">
    <source>
        <dbReference type="Pfam" id="PF01212"/>
    </source>
</evidence>
<dbReference type="InterPro" id="IPR023603">
    <property type="entry name" value="Low_specificity_L-TA-like"/>
</dbReference>
<dbReference type="GO" id="GO:0006567">
    <property type="term" value="P:L-threonine catabolic process"/>
    <property type="evidence" value="ECO:0007669"/>
    <property type="project" value="TreeGrafter"/>
</dbReference>